<feature type="compositionally biased region" description="Basic and acidic residues" evidence="2">
    <location>
        <begin position="1653"/>
        <end position="1663"/>
    </location>
</feature>
<dbReference type="OrthoDB" id="5982442at2759"/>
<dbReference type="FunCoup" id="A0A7M7N975">
    <property type="interactions" value="242"/>
</dbReference>
<dbReference type="EnsemblMetazoa" id="XM_030977161">
    <property type="protein sequence ID" value="XP_030833021"/>
    <property type="gene ID" value="LOC757170"/>
</dbReference>
<evidence type="ECO:0000313" key="3">
    <source>
        <dbReference type="EnsemblMetazoa" id="XP_030833021"/>
    </source>
</evidence>
<dbReference type="RefSeq" id="XP_030833021.1">
    <property type="nucleotide sequence ID" value="XM_030977161.1"/>
</dbReference>
<reference evidence="3" key="2">
    <citation type="submission" date="2021-01" db="UniProtKB">
        <authorList>
            <consortium name="EnsemblMetazoa"/>
        </authorList>
    </citation>
    <scope>IDENTIFICATION</scope>
</reference>
<dbReference type="GeneID" id="757170"/>
<dbReference type="GO" id="GO:0000146">
    <property type="term" value="F:microfilament motor activity"/>
    <property type="evidence" value="ECO:0000318"/>
    <property type="project" value="GO_Central"/>
</dbReference>
<dbReference type="PANTHER" id="PTHR23159">
    <property type="entry name" value="CENTROSOMAL PROTEIN 2"/>
    <property type="match status" value="1"/>
</dbReference>
<feature type="region of interest" description="Disordered" evidence="2">
    <location>
        <begin position="585"/>
        <end position="607"/>
    </location>
</feature>
<feature type="compositionally biased region" description="Polar residues" evidence="2">
    <location>
        <begin position="1701"/>
        <end position="1711"/>
    </location>
</feature>
<feature type="compositionally biased region" description="Low complexity" evidence="2">
    <location>
        <begin position="68"/>
        <end position="88"/>
    </location>
</feature>
<keyword evidence="4" id="KW-1185">Reference proteome</keyword>
<feature type="region of interest" description="Disordered" evidence="2">
    <location>
        <begin position="1531"/>
        <end position="1719"/>
    </location>
</feature>
<feature type="compositionally biased region" description="Polar residues" evidence="2">
    <location>
        <begin position="152"/>
        <end position="162"/>
    </location>
</feature>
<reference evidence="4" key="1">
    <citation type="submission" date="2015-02" db="EMBL/GenBank/DDBJ databases">
        <title>Genome sequencing for Strongylocentrotus purpuratus.</title>
        <authorList>
            <person name="Murali S."/>
            <person name="Liu Y."/>
            <person name="Vee V."/>
            <person name="English A."/>
            <person name="Wang M."/>
            <person name="Skinner E."/>
            <person name="Han Y."/>
            <person name="Muzny D.M."/>
            <person name="Worley K.C."/>
            <person name="Gibbs R.A."/>
        </authorList>
    </citation>
    <scope>NUCLEOTIDE SEQUENCE</scope>
</reference>
<dbReference type="InParanoid" id="A0A7M7N975"/>
<organism evidence="3 4">
    <name type="scientific">Strongylocentrotus purpuratus</name>
    <name type="common">Purple sea urchin</name>
    <dbReference type="NCBI Taxonomy" id="7668"/>
    <lineage>
        <taxon>Eukaryota</taxon>
        <taxon>Metazoa</taxon>
        <taxon>Echinodermata</taxon>
        <taxon>Eleutherozoa</taxon>
        <taxon>Echinozoa</taxon>
        <taxon>Echinoidea</taxon>
        <taxon>Euechinoidea</taxon>
        <taxon>Echinacea</taxon>
        <taxon>Camarodonta</taxon>
        <taxon>Echinidea</taxon>
        <taxon>Strongylocentrotidae</taxon>
        <taxon>Strongylocentrotus</taxon>
    </lineage>
</organism>
<dbReference type="Proteomes" id="UP000007110">
    <property type="component" value="Unassembled WGS sequence"/>
</dbReference>
<feature type="region of interest" description="Disordered" evidence="2">
    <location>
        <begin position="769"/>
        <end position="791"/>
    </location>
</feature>
<accession>A0A7M7N975</accession>
<feature type="region of interest" description="Disordered" evidence="2">
    <location>
        <begin position="44"/>
        <end position="169"/>
    </location>
</feature>
<feature type="region of interest" description="Disordered" evidence="2">
    <location>
        <begin position="959"/>
        <end position="982"/>
    </location>
</feature>
<feature type="compositionally biased region" description="Basic and acidic residues" evidence="2">
    <location>
        <begin position="1531"/>
        <end position="1543"/>
    </location>
</feature>
<keyword evidence="1" id="KW-0175">Coiled coil</keyword>
<feature type="compositionally biased region" description="Polar residues" evidence="2">
    <location>
        <begin position="131"/>
        <end position="144"/>
    </location>
</feature>
<name>A0A7M7N975_STRPU</name>
<feature type="compositionally biased region" description="Basic and acidic residues" evidence="2">
    <location>
        <begin position="48"/>
        <end position="66"/>
    </location>
</feature>
<feature type="coiled-coil region" evidence="1">
    <location>
        <begin position="212"/>
        <end position="305"/>
    </location>
</feature>
<feature type="coiled-coil region" evidence="1">
    <location>
        <begin position="341"/>
        <end position="378"/>
    </location>
</feature>
<sequence length="1719" mass="197208">MDARVRDPGLMTLSPVSYEVESNNGFGSNANLDTSFELMSASQLRNQLRREQGKRREKEAEIDVLKRTTGSSLYGGSSTPKSSSPIHSRAYGDHVASNSQDSDSGISHGGSRKSPYHHLTPPQQSSSLPQVSNHTAYGSHSSSAAPVMPRTGRSSPFISSGYDSMRGGGGVLPPGGNASNGGGAEYWNTSPSSMKNMKDAMYESEQRRLALVEKLREAHDTLQNQTEKLCNSEGMLDDTHHTLANLSSTNEALQKRLVDVQKERDGSVTDKMDSFRQQGFLQQRVGDLERELKSLRAAHSSLQAENRKRDTLVDQTSRAMSLLDEENRTFQQTKDTMFKEALALKESIMIAKAKNDKLEAEVIELEKLNESREMLAARNTELNAFLMDERRQVAELMHHVELLKGDFMRASEERDVFQSRAIDLEDKCSDLNARCVSSSTSKERLMQEKLDLQQALNQTMYEKEEIIKIKQEIDSQLTQAQLSVTQHKLMVDRKEEELDKLEEELNATKKVSEVLSTELSLVKNSQERLQEEFKQQNADKRAVTQQQAYWEGEARRIAGERDILTKAMEQLKSDFMKEKEQFEEQIQSHRESTREARSEKTKSSARVQELETMLHRANEDLKEATIKQQEETEEWKGSCDRLSSSLARKESESAVLKEKLKEANEQMSDLRAQTQSLENSVEELSRFKETANELEEENKRLAQEHGEDQQVIQLLEMQKNILSKNQTTGVPKQAAEKLQAEIDHLKAELGLSEDKITELKEELYRERTPGGYRSANRSARATPVAFDRSSDQDDHIKNLKEMNKLLQEKISKLEASTLQLSLRAKFADDTEVRSRDLDEQVRSMNDLNQMLGEKVSRLEKDKAELMIRTPKEDWVPKFDYDTIEKDKIKLEADYEILKAEYAELEARHQKFLQDHLSRTLDSSGLGLSLSNLDRRDDLGELRKLRQDNSSLERQVEVLRGQSHLTENGKKRAEDRLLPNTPQNSQIEGELMELQGKMSNEREHNRYIADLEIETLLRAQLDEHKQIIKQLQTEVATKNVALENVTFGMEDRMVDKAREMERVIKERDEHSDARRRLEQEKLVLEIKIKEQKMLLEQLRDEKPRLLQERQGEISSLQEQLMSANKNVRKMENDVRNLEEQLSDKDHQLRRFQLSQSSEIEGMHEEATKQIKELQLQLMKKENEGSEMRQELNRREDEMRQVLQGKTKQELELDQIRGEAGRTVEHLTSIVEKQEGEIIRLRSQVEDKMEELRRFRTAQENDMESLKQTLSDTNKKYARLRDEKEMNETELQQSVTRQLQELRREMDRKEQLIKNMTDELEQERIQKPKLKEAMNEVEHELTSVRAELAKVNGTIKIKETQIQDQDNQLRDAHEKHDNLMREKMELKRKVESEQDNSNDELRELRNKLDFQKNELTILQDMNRAMEGKSEDGNLKVKRYEDKAKGFQEEIGNLNRLVNNLQNRNKRLEESKDNLMKDMDSLRDEKSKCSKCGRLESQYQEVLTEKENLEEDNEELHKEVENLNNLLTLKQRDSAKESLKVKESPLKRTPNSTLSLERSQTSSRASPISSTTPSPRPGSGRAATPQQLAAALKRLSVKQSPQGGAAAGGGGEDKLALSPEPRERKGLKDLGKASGYEDRRKSLNSMESRLQALRSSQDKTIKDMKKPAVKPDLNSTGGDGGKKQARFVLPSSKKFEKTLGSTGGSSRSKLNSTRPPMDDNEV</sequence>
<proteinExistence type="predicted"/>
<feature type="compositionally biased region" description="Low complexity" evidence="2">
    <location>
        <begin position="121"/>
        <end position="130"/>
    </location>
</feature>
<evidence type="ECO:0000256" key="1">
    <source>
        <dbReference type="SAM" id="Coils"/>
    </source>
</evidence>
<protein>
    <submittedName>
        <fullName evidence="3">Uncharacterized protein</fullName>
    </submittedName>
</protein>
<feature type="compositionally biased region" description="Polar residues" evidence="2">
    <location>
        <begin position="96"/>
        <end position="105"/>
    </location>
</feature>
<feature type="coiled-coil region" evidence="1">
    <location>
        <begin position="735"/>
        <end position="762"/>
    </location>
</feature>
<dbReference type="GO" id="GO:0005737">
    <property type="term" value="C:cytoplasm"/>
    <property type="evidence" value="ECO:0000318"/>
    <property type="project" value="GO_Central"/>
</dbReference>
<feature type="compositionally biased region" description="Basic and acidic residues" evidence="2">
    <location>
        <begin position="966"/>
        <end position="976"/>
    </location>
</feature>
<dbReference type="OMA" id="ENCKQRA"/>
<feature type="compositionally biased region" description="Basic and acidic residues" evidence="2">
    <location>
        <begin position="1608"/>
        <end position="1638"/>
    </location>
</feature>
<feature type="coiled-coil region" evidence="1">
    <location>
        <begin position="1059"/>
        <end position="1530"/>
    </location>
</feature>
<dbReference type="GO" id="GO:0016460">
    <property type="term" value="C:myosin II complex"/>
    <property type="evidence" value="ECO:0000318"/>
    <property type="project" value="GO_Central"/>
</dbReference>
<dbReference type="KEGG" id="spu:757170"/>
<evidence type="ECO:0000256" key="2">
    <source>
        <dbReference type="SAM" id="MobiDB-lite"/>
    </source>
</evidence>
<dbReference type="GO" id="GO:0051015">
    <property type="term" value="F:actin filament binding"/>
    <property type="evidence" value="ECO:0000318"/>
    <property type="project" value="GO_Central"/>
</dbReference>
<dbReference type="GO" id="GO:0032982">
    <property type="term" value="C:myosin filament"/>
    <property type="evidence" value="ECO:0000318"/>
    <property type="project" value="GO_Central"/>
</dbReference>
<feature type="compositionally biased region" description="Low complexity" evidence="2">
    <location>
        <begin position="1555"/>
        <end position="1578"/>
    </location>
</feature>
<dbReference type="PANTHER" id="PTHR23159:SF60">
    <property type="entry name" value="SPINDLE ASSEMBLY ABNORMAL PROTEIN 4"/>
    <property type="match status" value="1"/>
</dbReference>
<evidence type="ECO:0000313" key="4">
    <source>
        <dbReference type="Proteomes" id="UP000007110"/>
    </source>
</evidence>